<evidence type="ECO:0000256" key="6">
    <source>
        <dbReference type="PIRSR" id="PIRSR002419-1"/>
    </source>
</evidence>
<evidence type="ECO:0000313" key="9">
    <source>
        <dbReference type="Proteomes" id="UP000245119"/>
    </source>
</evidence>
<evidence type="ECO:0000256" key="7">
    <source>
        <dbReference type="RuleBase" id="RU361218"/>
    </source>
</evidence>
<proteinExistence type="inferred from homology"/>
<dbReference type="InterPro" id="IPR018499">
    <property type="entry name" value="Tetraspanin/Peripherin"/>
</dbReference>
<dbReference type="InterPro" id="IPR008952">
    <property type="entry name" value="Tetraspanin_EC2_sf"/>
</dbReference>
<evidence type="ECO:0000256" key="2">
    <source>
        <dbReference type="ARBA" id="ARBA00006840"/>
    </source>
</evidence>
<feature type="transmembrane region" description="Helical" evidence="7">
    <location>
        <begin position="6"/>
        <end position="33"/>
    </location>
</feature>
<feature type="disulfide bond" evidence="6">
    <location>
        <begin position="173"/>
        <end position="190"/>
    </location>
</feature>
<dbReference type="InterPro" id="IPR000301">
    <property type="entry name" value="Tetraspanin_animals"/>
</dbReference>
<evidence type="ECO:0000256" key="4">
    <source>
        <dbReference type="ARBA" id="ARBA00022989"/>
    </source>
</evidence>
<evidence type="ECO:0000313" key="8">
    <source>
        <dbReference type="EMBL" id="PVD26146.1"/>
    </source>
</evidence>
<dbReference type="Gene3D" id="1.10.1450.10">
    <property type="entry name" value="Tetraspanin"/>
    <property type="match status" value="1"/>
</dbReference>
<evidence type="ECO:0000256" key="3">
    <source>
        <dbReference type="ARBA" id="ARBA00022692"/>
    </source>
</evidence>
<feature type="disulfide bond" evidence="6">
    <location>
        <begin position="172"/>
        <end position="206"/>
    </location>
</feature>
<comment type="similarity">
    <text evidence="2 7">Belongs to the tetraspanin (TM4SF) family.</text>
</comment>
<keyword evidence="5 7" id="KW-0472">Membrane</keyword>
<protein>
    <recommendedName>
        <fullName evidence="7">Tetraspanin</fullName>
    </recommendedName>
</protein>
<feature type="transmembrane region" description="Helical" evidence="7">
    <location>
        <begin position="79"/>
        <end position="101"/>
    </location>
</feature>
<feature type="transmembrane region" description="Helical" evidence="7">
    <location>
        <begin position="107"/>
        <end position="130"/>
    </location>
</feature>
<keyword evidence="6" id="KW-1015">Disulfide bond</keyword>
<dbReference type="EMBL" id="PZQS01000008">
    <property type="protein sequence ID" value="PVD26146.1"/>
    <property type="molecule type" value="Genomic_DNA"/>
</dbReference>
<dbReference type="GO" id="GO:0005886">
    <property type="term" value="C:plasma membrane"/>
    <property type="evidence" value="ECO:0007669"/>
    <property type="project" value="TreeGrafter"/>
</dbReference>
<keyword evidence="3 7" id="KW-0812">Transmembrane</keyword>
<keyword evidence="4 7" id="KW-1133">Transmembrane helix</keyword>
<keyword evidence="9" id="KW-1185">Reference proteome</keyword>
<evidence type="ECO:0000256" key="1">
    <source>
        <dbReference type="ARBA" id="ARBA00004141"/>
    </source>
</evidence>
<dbReference type="AlphaFoldDB" id="A0A2T7NYB0"/>
<accession>A0A2T7NYB0</accession>
<dbReference type="SUPFAM" id="SSF48652">
    <property type="entry name" value="Tetraspanin"/>
    <property type="match status" value="1"/>
</dbReference>
<reference evidence="8 9" key="1">
    <citation type="submission" date="2018-04" db="EMBL/GenBank/DDBJ databases">
        <title>The genome of golden apple snail Pomacea canaliculata provides insight into stress tolerance and invasive adaptation.</title>
        <authorList>
            <person name="Liu C."/>
            <person name="Liu B."/>
            <person name="Ren Y."/>
            <person name="Zhang Y."/>
            <person name="Wang H."/>
            <person name="Li S."/>
            <person name="Jiang F."/>
            <person name="Yin L."/>
            <person name="Zhang G."/>
            <person name="Qian W."/>
            <person name="Fan W."/>
        </authorList>
    </citation>
    <scope>NUCLEOTIDE SEQUENCE [LARGE SCALE GENOMIC DNA]</scope>
    <source>
        <strain evidence="8">SZHN2017</strain>
        <tissue evidence="8">Muscle</tissue>
    </source>
</reference>
<evidence type="ECO:0000256" key="5">
    <source>
        <dbReference type="ARBA" id="ARBA00023136"/>
    </source>
</evidence>
<dbReference type="PANTHER" id="PTHR19282">
    <property type="entry name" value="TETRASPANIN"/>
    <property type="match status" value="1"/>
</dbReference>
<dbReference type="PIRSF" id="PIRSF002419">
    <property type="entry name" value="Tetraspanin"/>
    <property type="match status" value="1"/>
</dbReference>
<comment type="caution">
    <text evidence="8">The sequence shown here is derived from an EMBL/GenBank/DDBJ whole genome shotgun (WGS) entry which is preliminary data.</text>
</comment>
<dbReference type="OMA" id="CISFMAC"/>
<comment type="subcellular location">
    <subcellularLocation>
        <location evidence="1 7">Membrane</location>
        <topology evidence="1 7">Multi-pass membrane protein</topology>
    </subcellularLocation>
</comment>
<dbReference type="Pfam" id="PF00335">
    <property type="entry name" value="Tetraspanin"/>
    <property type="match status" value="1"/>
</dbReference>
<dbReference type="PANTHER" id="PTHR19282:SF544">
    <property type="entry name" value="TETRASPANIN"/>
    <property type="match status" value="1"/>
</dbReference>
<name>A0A2T7NYB0_POMCA</name>
<sequence>MGCLSFIGRIVLVVLNIGFVLGSLAVVVVGALLKYLPDKLTQIIFGVTSIIVKDEDRTAFHIPDLKDVTNLPFVGDAGVALMVFGGVLFCISFMACCGASGKWKLLLLGFIISMSILVICQGVVGGMFLAKDSVLHDNIRSRVGDKVKSDFNKSASDPFSFSINLMNYLLDCCGIRGQEDFNGTLPPTCCRKDIIEGTNNTAKQACTAEPPYATKDMYNDEGCYDMLQKKVQDNLVVAAVILAHLLLLQVIEIGFAGMLVKSDNSIGPV</sequence>
<dbReference type="Proteomes" id="UP000245119">
    <property type="component" value="Linkage Group LG8"/>
</dbReference>
<feature type="transmembrane region" description="Helical" evidence="7">
    <location>
        <begin position="235"/>
        <end position="260"/>
    </location>
</feature>
<dbReference type="OrthoDB" id="6279736at2759"/>
<gene>
    <name evidence="8" type="ORF">C0Q70_13815</name>
</gene>
<organism evidence="8 9">
    <name type="scientific">Pomacea canaliculata</name>
    <name type="common">Golden apple snail</name>
    <dbReference type="NCBI Taxonomy" id="400727"/>
    <lineage>
        <taxon>Eukaryota</taxon>
        <taxon>Metazoa</taxon>
        <taxon>Spiralia</taxon>
        <taxon>Lophotrochozoa</taxon>
        <taxon>Mollusca</taxon>
        <taxon>Gastropoda</taxon>
        <taxon>Caenogastropoda</taxon>
        <taxon>Architaenioglossa</taxon>
        <taxon>Ampullarioidea</taxon>
        <taxon>Ampullariidae</taxon>
        <taxon>Pomacea</taxon>
    </lineage>
</organism>